<organism evidence="2 3">
    <name type="scientific">Kribbella albertanoniae</name>
    <dbReference type="NCBI Taxonomy" id="1266829"/>
    <lineage>
        <taxon>Bacteria</taxon>
        <taxon>Bacillati</taxon>
        <taxon>Actinomycetota</taxon>
        <taxon>Actinomycetes</taxon>
        <taxon>Propionibacteriales</taxon>
        <taxon>Kribbellaceae</taxon>
        <taxon>Kribbella</taxon>
    </lineage>
</organism>
<dbReference type="Pfam" id="PF08592">
    <property type="entry name" value="Anthrone_oxy"/>
    <property type="match status" value="1"/>
</dbReference>
<reference evidence="2 3" key="1">
    <citation type="submission" date="2019-03" db="EMBL/GenBank/DDBJ databases">
        <title>Draft genome sequences of novel Actinobacteria.</title>
        <authorList>
            <person name="Sahin N."/>
            <person name="Ay H."/>
            <person name="Saygin H."/>
        </authorList>
    </citation>
    <scope>NUCLEOTIDE SEQUENCE [LARGE SCALE GENOMIC DNA]</scope>
    <source>
        <strain evidence="2 3">JCM 30547</strain>
    </source>
</reference>
<comment type="caution">
    <text evidence="2">The sequence shown here is derived from an EMBL/GenBank/DDBJ whole genome shotgun (WGS) entry which is preliminary data.</text>
</comment>
<evidence type="ECO:0000313" key="2">
    <source>
        <dbReference type="EMBL" id="TDC31725.1"/>
    </source>
</evidence>
<name>A0A4V2XRZ2_9ACTN</name>
<gene>
    <name evidence="2" type="ORF">E1261_10240</name>
</gene>
<dbReference type="EMBL" id="SMKA01000030">
    <property type="protein sequence ID" value="TDC31725.1"/>
    <property type="molecule type" value="Genomic_DNA"/>
</dbReference>
<dbReference type="OrthoDB" id="428263at2"/>
<sequence>MNGLRVAALMAATITTGLMAGVYWAYGMAFMPGLAKVDDKTFVGAFQAADRAIMNPAFLGLGFLGSLLLTALAGVLSLKEKALPWIAAAFVLYLITMILTIAVNVPLNDALKAAGDPNTIDVTAARAAFDEARWRTFNNIRTVLDLTAFALLAWALYLTGKSATQPG</sequence>
<feature type="transmembrane region" description="Helical" evidence="1">
    <location>
        <begin position="6"/>
        <end position="26"/>
    </location>
</feature>
<dbReference type="AlphaFoldDB" id="A0A4V2XRZ2"/>
<protein>
    <submittedName>
        <fullName evidence="2">DUF1772 domain-containing protein</fullName>
    </submittedName>
</protein>
<proteinExistence type="predicted"/>
<dbReference type="Proteomes" id="UP000295075">
    <property type="component" value="Unassembled WGS sequence"/>
</dbReference>
<keyword evidence="3" id="KW-1185">Reference proteome</keyword>
<keyword evidence="1" id="KW-0812">Transmembrane</keyword>
<dbReference type="InterPro" id="IPR013901">
    <property type="entry name" value="Anthrone_oxy"/>
</dbReference>
<evidence type="ECO:0000256" key="1">
    <source>
        <dbReference type="SAM" id="Phobius"/>
    </source>
</evidence>
<dbReference type="RefSeq" id="WP_132405189.1">
    <property type="nucleotide sequence ID" value="NZ_SMKA01000030.1"/>
</dbReference>
<keyword evidence="1" id="KW-1133">Transmembrane helix</keyword>
<feature type="transmembrane region" description="Helical" evidence="1">
    <location>
        <begin position="57"/>
        <end position="76"/>
    </location>
</feature>
<keyword evidence="1" id="KW-0472">Membrane</keyword>
<evidence type="ECO:0000313" key="3">
    <source>
        <dbReference type="Proteomes" id="UP000295075"/>
    </source>
</evidence>
<feature type="transmembrane region" description="Helical" evidence="1">
    <location>
        <begin position="143"/>
        <end position="160"/>
    </location>
</feature>
<accession>A0A4V2XRZ2</accession>
<feature type="transmembrane region" description="Helical" evidence="1">
    <location>
        <begin position="82"/>
        <end position="103"/>
    </location>
</feature>